<dbReference type="EMBL" id="ABXA01000002">
    <property type="protein sequence ID" value="EEB37072.1"/>
    <property type="molecule type" value="Genomic_DNA"/>
</dbReference>
<gene>
    <name evidence="1" type="ORF">ANHYDRO_00104</name>
</gene>
<evidence type="ECO:0000313" key="2">
    <source>
        <dbReference type="Proteomes" id="UP000005451"/>
    </source>
</evidence>
<dbReference type="AlphaFoldDB" id="B6W6C4"/>
<organism evidence="1 2">
    <name type="scientific">Anaerococcus hydrogenalis DSM 7454</name>
    <dbReference type="NCBI Taxonomy" id="561177"/>
    <lineage>
        <taxon>Bacteria</taxon>
        <taxon>Bacillati</taxon>
        <taxon>Bacillota</taxon>
        <taxon>Tissierellia</taxon>
        <taxon>Tissierellales</taxon>
        <taxon>Peptoniphilaceae</taxon>
        <taxon>Anaerococcus</taxon>
    </lineage>
</organism>
<reference evidence="1 2" key="2">
    <citation type="submission" date="2008-10" db="EMBL/GenBank/DDBJ databases">
        <title>Draft genome sequence of Anaerococcus hydrogenalis (DSM 7454).</title>
        <authorList>
            <person name="Sudarsanam P."/>
            <person name="Ley R."/>
            <person name="Guruge J."/>
            <person name="Turnbaugh P.J."/>
            <person name="Mahowald M."/>
            <person name="Liep D."/>
            <person name="Gordon J."/>
        </authorList>
    </citation>
    <scope>NUCLEOTIDE SEQUENCE [LARGE SCALE GENOMIC DNA]</scope>
    <source>
        <strain evidence="1 2">DSM 7454</strain>
    </source>
</reference>
<dbReference type="Proteomes" id="UP000005451">
    <property type="component" value="Unassembled WGS sequence"/>
</dbReference>
<name>B6W6C4_9FIRM</name>
<dbReference type="eggNOG" id="COG4219">
    <property type="taxonomic scope" value="Bacteria"/>
</dbReference>
<proteinExistence type="predicted"/>
<accession>B6W6C4</accession>
<comment type="caution">
    <text evidence="1">The sequence shown here is derived from an EMBL/GenBank/DDBJ whole genome shotgun (WGS) entry which is preliminary data.</text>
</comment>
<sequence length="52" mass="5989">MKKMEKLYITNFFSSDSILNVKANRGSRYVVTIDNESNKTLSGKVKINSYVR</sequence>
<evidence type="ECO:0000313" key="1">
    <source>
        <dbReference type="EMBL" id="EEB37072.1"/>
    </source>
</evidence>
<reference evidence="1 2" key="1">
    <citation type="submission" date="2008-09" db="EMBL/GenBank/DDBJ databases">
        <authorList>
            <person name="Fulton L."/>
            <person name="Clifton S."/>
            <person name="Fulton B."/>
            <person name="Xu J."/>
            <person name="Minx P."/>
            <person name="Pepin K.H."/>
            <person name="Johnson M."/>
            <person name="Thiruvilangam P."/>
            <person name="Bhonagiri V."/>
            <person name="Nash W.E."/>
            <person name="Mardis E.R."/>
            <person name="Wilson R.K."/>
        </authorList>
    </citation>
    <scope>NUCLEOTIDE SEQUENCE [LARGE SCALE GENOMIC DNA]</scope>
    <source>
        <strain evidence="1 2">DSM 7454</strain>
    </source>
</reference>
<dbReference type="STRING" id="561177.ANHYDRO_00104"/>
<protein>
    <submittedName>
        <fullName evidence="1">Uncharacterized protein</fullName>
    </submittedName>
</protein>